<evidence type="ECO:0000313" key="9">
    <source>
        <dbReference type="Proteomes" id="UP000317043"/>
    </source>
</evidence>
<feature type="signal peptide" evidence="6">
    <location>
        <begin position="1"/>
        <end position="33"/>
    </location>
</feature>
<feature type="coiled-coil region" evidence="5">
    <location>
        <begin position="169"/>
        <end position="200"/>
    </location>
</feature>
<accession>A0A543AXT4</accession>
<evidence type="ECO:0000256" key="1">
    <source>
        <dbReference type="ARBA" id="ARBA00007074"/>
    </source>
</evidence>
<evidence type="ECO:0000259" key="7">
    <source>
        <dbReference type="PROSITE" id="PS51935"/>
    </source>
</evidence>
<evidence type="ECO:0000256" key="4">
    <source>
        <dbReference type="ARBA" id="ARBA00022807"/>
    </source>
</evidence>
<evidence type="ECO:0000256" key="5">
    <source>
        <dbReference type="SAM" id="Coils"/>
    </source>
</evidence>
<reference evidence="8 9" key="1">
    <citation type="submission" date="2019-06" db="EMBL/GenBank/DDBJ databases">
        <title>Sequencing the genomes of 1000 actinobacteria strains.</title>
        <authorList>
            <person name="Klenk H.-P."/>
        </authorList>
    </citation>
    <scope>NUCLEOTIDE SEQUENCE [LARGE SCALE GENOMIC DNA]</scope>
    <source>
        <strain evidence="8 9">DSM 45928</strain>
    </source>
</reference>
<evidence type="ECO:0000256" key="3">
    <source>
        <dbReference type="ARBA" id="ARBA00022801"/>
    </source>
</evidence>
<dbReference type="GO" id="GO:0008234">
    <property type="term" value="F:cysteine-type peptidase activity"/>
    <property type="evidence" value="ECO:0007669"/>
    <property type="project" value="UniProtKB-KW"/>
</dbReference>
<keyword evidence="3 8" id="KW-0378">Hydrolase</keyword>
<evidence type="ECO:0000256" key="2">
    <source>
        <dbReference type="ARBA" id="ARBA00022670"/>
    </source>
</evidence>
<dbReference type="GO" id="GO:0006508">
    <property type="term" value="P:proteolysis"/>
    <property type="evidence" value="ECO:0007669"/>
    <property type="project" value="UniProtKB-KW"/>
</dbReference>
<dbReference type="Pfam" id="PF00877">
    <property type="entry name" value="NLPC_P60"/>
    <property type="match status" value="1"/>
</dbReference>
<dbReference type="SUPFAM" id="SSF54001">
    <property type="entry name" value="Cysteine proteinases"/>
    <property type="match status" value="1"/>
</dbReference>
<keyword evidence="2" id="KW-0645">Protease</keyword>
<dbReference type="PANTHER" id="PTHR47359:SF3">
    <property type="entry name" value="NLP_P60 DOMAIN-CONTAINING PROTEIN-RELATED"/>
    <property type="match status" value="1"/>
</dbReference>
<proteinExistence type="inferred from homology"/>
<evidence type="ECO:0000313" key="8">
    <source>
        <dbReference type="EMBL" id="TQL77391.1"/>
    </source>
</evidence>
<sequence>MTANRFGSRRSRAWGMAVASALTALVMAAPASADPIGDIEEKIEAQAEDLEVVIEDYNAITEELADTKDQIKALEKKLKPFQEELDILYDQTERIAVSAYQSQGLTGTFAVLNAGSPELFSERVTALNGATSGDARLIAEIVEAKAEYEDDLGVLDDLKATQAAQEAYLDDQKTTIEEAIEQLQADRKDAYRDEAAARGETIEYIPDYIPGDRGVVVRQAMSQLGKPYVWAAAGPDAFDCSGLILDAYAQIGIHLPHLASSQYNQSMRISRDALLPGDLVFYNGLAHVAMYIGDGYVVHAPTSGDVVKIATIDGAATPYYGAGRLL</sequence>
<keyword evidence="9" id="KW-1185">Reference proteome</keyword>
<dbReference type="Gene3D" id="3.90.1720.10">
    <property type="entry name" value="endopeptidase domain like (from Nostoc punctiforme)"/>
    <property type="match status" value="1"/>
</dbReference>
<dbReference type="InterPro" id="IPR038765">
    <property type="entry name" value="Papain-like_cys_pep_sf"/>
</dbReference>
<feature type="domain" description="NlpC/P60" evidence="7">
    <location>
        <begin position="210"/>
        <end position="326"/>
    </location>
</feature>
<dbReference type="Proteomes" id="UP000317043">
    <property type="component" value="Unassembled WGS sequence"/>
</dbReference>
<name>A0A543AXT4_9ACTN</name>
<dbReference type="PANTHER" id="PTHR47359">
    <property type="entry name" value="PEPTIDOGLYCAN DL-ENDOPEPTIDASE CWLO"/>
    <property type="match status" value="1"/>
</dbReference>
<comment type="caution">
    <text evidence="8">The sequence shown here is derived from an EMBL/GenBank/DDBJ whole genome shotgun (WGS) entry which is preliminary data.</text>
</comment>
<keyword evidence="6" id="KW-0732">Signal</keyword>
<dbReference type="PROSITE" id="PS51935">
    <property type="entry name" value="NLPC_P60"/>
    <property type="match status" value="1"/>
</dbReference>
<dbReference type="InterPro" id="IPR051794">
    <property type="entry name" value="PG_Endopeptidase_C40"/>
</dbReference>
<evidence type="ECO:0000256" key="6">
    <source>
        <dbReference type="SAM" id="SignalP"/>
    </source>
</evidence>
<dbReference type="AlphaFoldDB" id="A0A543AXT4"/>
<comment type="similarity">
    <text evidence="1">Belongs to the peptidase C40 family.</text>
</comment>
<feature type="chain" id="PRO_5022242408" evidence="6">
    <location>
        <begin position="34"/>
        <end position="326"/>
    </location>
</feature>
<keyword evidence="5" id="KW-0175">Coiled coil</keyword>
<organism evidence="8 9">
    <name type="scientific">Stackebrandtia endophytica</name>
    <dbReference type="NCBI Taxonomy" id="1496996"/>
    <lineage>
        <taxon>Bacteria</taxon>
        <taxon>Bacillati</taxon>
        <taxon>Actinomycetota</taxon>
        <taxon>Actinomycetes</taxon>
        <taxon>Glycomycetales</taxon>
        <taxon>Glycomycetaceae</taxon>
        <taxon>Stackebrandtia</taxon>
    </lineage>
</organism>
<feature type="coiled-coil region" evidence="5">
    <location>
        <begin position="40"/>
        <end position="91"/>
    </location>
</feature>
<keyword evidence="4" id="KW-0788">Thiol protease</keyword>
<dbReference type="EMBL" id="VFOW01000001">
    <property type="protein sequence ID" value="TQL77391.1"/>
    <property type="molecule type" value="Genomic_DNA"/>
</dbReference>
<dbReference type="InterPro" id="IPR000064">
    <property type="entry name" value="NLP_P60_dom"/>
</dbReference>
<dbReference type="InParanoid" id="A0A543AXT4"/>
<dbReference type="Gene3D" id="6.10.250.3150">
    <property type="match status" value="1"/>
</dbReference>
<gene>
    <name evidence="8" type="ORF">FB566_2950</name>
</gene>
<protein>
    <submittedName>
        <fullName evidence="8">Cell wall-associated NlpC family hydrolase</fullName>
    </submittedName>
</protein>